<sequence length="308" mass="35843">MAVTGYMIAFLILVLVGIAISIVLYIWDKNYYLKHRVAIRKIYYFIIVLGSCLLWMFGLFPNVGTNLQYLIAIVIGVVIIDLFVFQTPDITKFMTNELKQETLVEKINKNYDSLSELSNKLIKVNEMMPRGIRWEFGDFDYSAEAYEDYALDYLRNYTDEFKLEIYSYFVESSEASEVFNKNVEKAYKLICKEHDLDIRGVGMREKRAIRTLIEGKNIEILDKNGSSVVFPYFGEFYNFLFVVTTKDDNEVMGADASLLLNLLYTFDAWLVAYQDEILEEEEDEEDEEGLITRVFQVDSNRNEDGQGN</sequence>
<dbReference type="GO" id="GO:0016020">
    <property type="term" value="C:membrane"/>
    <property type="evidence" value="ECO:0007669"/>
    <property type="project" value="InterPro"/>
</dbReference>
<keyword evidence="1" id="KW-1133">Transmembrane helix</keyword>
<name>A0AAX2EJM1_9BACI</name>
<dbReference type="EMBL" id="FOCD01000006">
    <property type="protein sequence ID" value="SEO06513.1"/>
    <property type="molecule type" value="Genomic_DNA"/>
</dbReference>
<feature type="transmembrane region" description="Helical" evidence="1">
    <location>
        <begin position="42"/>
        <end position="61"/>
    </location>
</feature>
<dbReference type="Proteomes" id="UP000199735">
    <property type="component" value="Unassembled WGS sequence"/>
</dbReference>
<evidence type="ECO:0000313" key="3">
    <source>
        <dbReference type="Proteomes" id="UP000199735"/>
    </source>
</evidence>
<accession>A0AAX2EJM1</accession>
<evidence type="ECO:0000313" key="2">
    <source>
        <dbReference type="EMBL" id="SEO06513.1"/>
    </source>
</evidence>
<feature type="transmembrane region" description="Helical" evidence="1">
    <location>
        <begin position="67"/>
        <end position="85"/>
    </location>
</feature>
<protein>
    <submittedName>
        <fullName evidence="2">Toxin SpoIISA, type II toxin-antitoxin system</fullName>
    </submittedName>
</protein>
<dbReference type="RefSeq" id="WP_164493494.1">
    <property type="nucleotide sequence ID" value="NZ_FOCD01000006.1"/>
</dbReference>
<feature type="transmembrane region" description="Helical" evidence="1">
    <location>
        <begin position="6"/>
        <end position="27"/>
    </location>
</feature>
<dbReference type="InterPro" id="IPR025940">
    <property type="entry name" value="SpoIISA_toxin"/>
</dbReference>
<proteinExistence type="predicted"/>
<gene>
    <name evidence="2" type="ORF">SAMN04489762_3394</name>
</gene>
<reference evidence="2 3" key="1">
    <citation type="submission" date="2016-10" db="EMBL/GenBank/DDBJ databases">
        <authorList>
            <person name="Varghese N."/>
            <person name="Submissions S."/>
        </authorList>
    </citation>
    <scope>NUCLEOTIDE SEQUENCE [LARGE SCALE GENOMIC DNA]</scope>
    <source>
        <strain evidence="2 3">DSM 21619</strain>
    </source>
</reference>
<dbReference type="Pfam" id="PF14171">
    <property type="entry name" value="SpoIISA_toxin"/>
    <property type="match status" value="1"/>
</dbReference>
<organism evidence="2 3">
    <name type="scientific">Terribacillus saccharophilus</name>
    <dbReference type="NCBI Taxonomy" id="361277"/>
    <lineage>
        <taxon>Bacteria</taxon>
        <taxon>Bacillati</taxon>
        <taxon>Bacillota</taxon>
        <taxon>Bacilli</taxon>
        <taxon>Bacillales</taxon>
        <taxon>Bacillaceae</taxon>
        <taxon>Terribacillus</taxon>
    </lineage>
</organism>
<keyword evidence="1" id="KW-0812">Transmembrane</keyword>
<comment type="caution">
    <text evidence="2">The sequence shown here is derived from an EMBL/GenBank/DDBJ whole genome shotgun (WGS) entry which is preliminary data.</text>
</comment>
<evidence type="ECO:0000256" key="1">
    <source>
        <dbReference type="SAM" id="Phobius"/>
    </source>
</evidence>
<keyword evidence="1" id="KW-0472">Membrane</keyword>
<dbReference type="AlphaFoldDB" id="A0AAX2EJM1"/>